<feature type="domain" description="Peptidase M12B" evidence="4">
    <location>
        <begin position="228"/>
        <end position="428"/>
    </location>
</feature>
<comment type="caution">
    <text evidence="5">The sequence shown here is derived from an EMBL/GenBank/DDBJ whole genome shotgun (WGS) entry which is preliminary data.</text>
</comment>
<reference evidence="5" key="1">
    <citation type="submission" date="2023-01" db="EMBL/GenBank/DDBJ databases">
        <title>Genome assembly of the deep-sea coral Lophelia pertusa.</title>
        <authorList>
            <person name="Herrera S."/>
            <person name="Cordes E."/>
        </authorList>
    </citation>
    <scope>NUCLEOTIDE SEQUENCE</scope>
    <source>
        <strain evidence="5">USNM1676648</strain>
        <tissue evidence="5">Polyp</tissue>
    </source>
</reference>
<dbReference type="Pfam" id="PF01562">
    <property type="entry name" value="Pep_M12B_propep"/>
    <property type="match status" value="1"/>
</dbReference>
<evidence type="ECO:0000313" key="5">
    <source>
        <dbReference type="EMBL" id="KAJ7371153.1"/>
    </source>
</evidence>
<accession>A0A9W9YZY7</accession>
<dbReference type="InterPro" id="IPR034027">
    <property type="entry name" value="Reprolysin_adamalysin"/>
</dbReference>
<dbReference type="InterPro" id="IPR024079">
    <property type="entry name" value="MetalloPept_cat_dom_sf"/>
</dbReference>
<proteinExistence type="predicted"/>
<name>A0A9W9YZY7_9CNID</name>
<dbReference type="InterPro" id="IPR001590">
    <property type="entry name" value="Peptidase_M12B"/>
</dbReference>
<dbReference type="GO" id="GO:0046872">
    <property type="term" value="F:metal ion binding"/>
    <property type="evidence" value="ECO:0007669"/>
    <property type="project" value="UniProtKB-KW"/>
</dbReference>
<organism evidence="5 6">
    <name type="scientific">Desmophyllum pertusum</name>
    <dbReference type="NCBI Taxonomy" id="174260"/>
    <lineage>
        <taxon>Eukaryota</taxon>
        <taxon>Metazoa</taxon>
        <taxon>Cnidaria</taxon>
        <taxon>Anthozoa</taxon>
        <taxon>Hexacorallia</taxon>
        <taxon>Scleractinia</taxon>
        <taxon>Caryophylliina</taxon>
        <taxon>Caryophylliidae</taxon>
        <taxon>Desmophyllum</taxon>
    </lineage>
</organism>
<evidence type="ECO:0000313" key="6">
    <source>
        <dbReference type="Proteomes" id="UP001163046"/>
    </source>
</evidence>
<feature type="binding site" evidence="2">
    <location>
        <position position="363"/>
    </location>
    <ligand>
        <name>Zn(2+)</name>
        <dbReference type="ChEBI" id="CHEBI:29105"/>
        <note>catalytic</note>
    </ligand>
</feature>
<dbReference type="FunFam" id="3.40.390.10:FF:000002">
    <property type="entry name" value="Disintegrin and metalloproteinase domain-containing protein 22"/>
    <property type="match status" value="1"/>
</dbReference>
<dbReference type="GO" id="GO:0004222">
    <property type="term" value="F:metalloendopeptidase activity"/>
    <property type="evidence" value="ECO:0007669"/>
    <property type="project" value="InterPro"/>
</dbReference>
<dbReference type="Proteomes" id="UP001163046">
    <property type="component" value="Unassembled WGS sequence"/>
</dbReference>
<gene>
    <name evidence="5" type="primary">ADAM33_2</name>
    <name evidence="5" type="ORF">OS493_027842</name>
</gene>
<evidence type="ECO:0000256" key="1">
    <source>
        <dbReference type="ARBA" id="ARBA00023157"/>
    </source>
</evidence>
<feature type="signal peptide" evidence="3">
    <location>
        <begin position="1"/>
        <end position="23"/>
    </location>
</feature>
<dbReference type="InterPro" id="IPR002870">
    <property type="entry name" value="Peptidase_M12B_N"/>
</dbReference>
<keyword evidence="1" id="KW-1015">Disulfide bond</keyword>
<dbReference type="EMBL" id="MU826851">
    <property type="protein sequence ID" value="KAJ7371153.1"/>
    <property type="molecule type" value="Genomic_DNA"/>
</dbReference>
<dbReference type="PANTHER" id="PTHR11905:SF240">
    <property type="entry name" value="DISINTEGRIN AND METALLOPROTEINASE DOMAIN-CONTAINING PROTEIN 11-LIKE ISOFORM X1"/>
    <property type="match status" value="1"/>
</dbReference>
<sequence length="457" mass="52632">MVVISFPFNVFLKLQLLLQFTNCFEEKNRSWTWKSGDILASKTNQVLNLQYVSPRLKYISGESKPWEPRILDDQAETAENAEITFTAFQQNFTLDLYQNRGLFASRYLERRGHFNDFVANGRNINHCFYHGTVRGRERSTVSLSTCEGIEGLINDGLTSYYIEPTDHSYHLFYRLKDLNFNEYYSAEQGMLHDRGIQAMDSPRQIFNKSIADLKTRRRTRRDVFTETKYVELVIINDHKQFEACGKNLTKTNLRAKQIANIVDAIFKPLNVRVALVAMETWDVADKVKADDDAETYLSNLIKYRKRNLLRRHPNDATKLLTGVSLKDSVRGKAQIMTICTRQSAGVIQDYSRNAAFTANTFAHELGHLFGMYHDEDLPRCVCNTRNSRGCVMSEHVGREPATEFSNCSLKGLEETLSRGLGSCLFNVPRTLFGGPVCGDGCWKRRGVRLWYRARMRR</sequence>
<feature type="chain" id="PRO_5040718897" evidence="3">
    <location>
        <begin position="24"/>
        <end position="457"/>
    </location>
</feature>
<feature type="binding site" evidence="2">
    <location>
        <position position="373"/>
    </location>
    <ligand>
        <name>Zn(2+)</name>
        <dbReference type="ChEBI" id="CHEBI:29105"/>
        <note>catalytic</note>
    </ligand>
</feature>
<keyword evidence="2" id="KW-0862">Zinc</keyword>
<dbReference type="PROSITE" id="PS50215">
    <property type="entry name" value="ADAM_MEPRO"/>
    <property type="match status" value="1"/>
</dbReference>
<dbReference type="CDD" id="cd04269">
    <property type="entry name" value="ZnMc_adamalysin_II_like"/>
    <property type="match status" value="1"/>
</dbReference>
<dbReference type="GO" id="GO:0006508">
    <property type="term" value="P:proteolysis"/>
    <property type="evidence" value="ECO:0007669"/>
    <property type="project" value="InterPro"/>
</dbReference>
<dbReference type="Gene3D" id="3.40.390.10">
    <property type="entry name" value="Collagenase (Catalytic Domain)"/>
    <property type="match status" value="1"/>
</dbReference>
<dbReference type="PANTHER" id="PTHR11905">
    <property type="entry name" value="ADAM A DISINTEGRIN AND METALLOPROTEASE DOMAIN"/>
    <property type="match status" value="1"/>
</dbReference>
<keyword evidence="3" id="KW-0732">Signal</keyword>
<comment type="caution">
    <text evidence="2">Lacks conserved residue(s) required for the propagation of feature annotation.</text>
</comment>
<feature type="binding site" evidence="2">
    <location>
        <position position="367"/>
    </location>
    <ligand>
        <name>Zn(2+)</name>
        <dbReference type="ChEBI" id="CHEBI:29105"/>
        <note>catalytic</note>
    </ligand>
</feature>
<evidence type="ECO:0000256" key="3">
    <source>
        <dbReference type="SAM" id="SignalP"/>
    </source>
</evidence>
<evidence type="ECO:0000259" key="4">
    <source>
        <dbReference type="PROSITE" id="PS50215"/>
    </source>
</evidence>
<evidence type="ECO:0000256" key="2">
    <source>
        <dbReference type="PROSITE-ProRule" id="PRU00276"/>
    </source>
</evidence>
<keyword evidence="6" id="KW-1185">Reference proteome</keyword>
<dbReference type="AlphaFoldDB" id="A0A9W9YZY7"/>
<protein>
    <submittedName>
        <fullName evidence="5">Disintegrin and metalloproteinase domain-containing protein 33</fullName>
    </submittedName>
</protein>
<feature type="active site" evidence="2">
    <location>
        <position position="364"/>
    </location>
</feature>
<dbReference type="OrthoDB" id="5951731at2759"/>
<dbReference type="Pfam" id="PF01421">
    <property type="entry name" value="Reprolysin"/>
    <property type="match status" value="1"/>
</dbReference>
<dbReference type="SUPFAM" id="SSF55486">
    <property type="entry name" value="Metalloproteases ('zincins'), catalytic domain"/>
    <property type="match status" value="1"/>
</dbReference>
<keyword evidence="2" id="KW-0479">Metal-binding</keyword>